<gene>
    <name evidence="1" type="primary">Camkk2</name>
    <name evidence="1" type="ORF">SNEC2469_LOCUS19389</name>
</gene>
<organism evidence="1 2">
    <name type="scientific">Symbiodinium necroappetens</name>
    <dbReference type="NCBI Taxonomy" id="1628268"/>
    <lineage>
        <taxon>Eukaryota</taxon>
        <taxon>Sar</taxon>
        <taxon>Alveolata</taxon>
        <taxon>Dinophyceae</taxon>
        <taxon>Suessiales</taxon>
        <taxon>Symbiodiniaceae</taxon>
        <taxon>Symbiodinium</taxon>
    </lineage>
</organism>
<dbReference type="AlphaFoldDB" id="A0A812WI64"/>
<reference evidence="1" key="1">
    <citation type="submission" date="2021-02" db="EMBL/GenBank/DDBJ databases">
        <authorList>
            <person name="Dougan E. K."/>
            <person name="Rhodes N."/>
            <person name="Thang M."/>
            <person name="Chan C."/>
        </authorList>
    </citation>
    <scope>NUCLEOTIDE SEQUENCE</scope>
</reference>
<dbReference type="Proteomes" id="UP000601435">
    <property type="component" value="Unassembled WGS sequence"/>
</dbReference>
<name>A0A812WI64_9DINO</name>
<comment type="caution">
    <text evidence="1">The sequence shown here is derived from an EMBL/GenBank/DDBJ whole genome shotgun (WGS) entry which is preliminary data.</text>
</comment>
<proteinExistence type="predicted"/>
<sequence>MWAGRITSFFRKVGTKGRSKDSVVGGIKQPERQATQDWMRDISHSLSGIGFSWSTFAATSSESAAAEGLRQKILILCTDQEATQLAAVNYLKFGRSLFVEHVNDPAHRSHNDVHLALAASGLLSFSLMSIGLYNVRYGPWNKGTWFGKVQGMADEMSLSMSSSDPLLLAFFPDILADEGRSPDENTEEQRRAFLDSLPNRPFVRAKGSKASPSRFNSLTTAHSELDRDWSAFCLVLATLCVAQGWCKSAAELWSPDGTSVGDMELRTRESTVQYFSSFAHWSYMTTAREHVSRLSDLAGLERLGVDLSLVDPDGSADNKEAAVVWQDTVCRRLAKLTHCLLRFRCGSQLNSTNGWGSTAGLLHESGAARVSSLRFLEEVDKTVRTVAAEGSLEARKLLEGHPATGPVFALALAELRAGSFVEVPPETFAWLSHAWGGLLNSKLVEVEVVEQEAAEEDLLAGVSKSRTWSSPTPDSEQDKLAAFSVLAKVVRDKLDWSFVETAWWASLAPEGHGVLFAGLDPCYVVRTYGRAALVWPAVLEPLGDGHERLVLKADASSLCWLHLQDENVTVLELVATSPQRLLDYPLAYITFVFLGLGKLVGVDLFELGARSLGERRPVGVSFKVEAKRTLLEHHEQHGFAGVPEWALRRLATYKGWTFEAEETGIEEDDRLAIACMLSLDASLTREEVVGRLLSRQEEKREAKAAKDLAAAVKRCYADCNENVDRAVQATMPRHVKVYRDDKNGRWKISYSARWAHASRSISWTMVGSKAAGSEVIRQAWKWVATFEGLDITAEAQTILQKLEA</sequence>
<dbReference type="EMBL" id="CAJNJA010033176">
    <property type="protein sequence ID" value="CAE7675775.1"/>
    <property type="molecule type" value="Genomic_DNA"/>
</dbReference>
<dbReference type="OrthoDB" id="440395at2759"/>
<evidence type="ECO:0000313" key="2">
    <source>
        <dbReference type="Proteomes" id="UP000601435"/>
    </source>
</evidence>
<keyword evidence="2" id="KW-1185">Reference proteome</keyword>
<protein>
    <submittedName>
        <fullName evidence="1">Camkk2 protein</fullName>
    </submittedName>
</protein>
<evidence type="ECO:0000313" key="1">
    <source>
        <dbReference type="EMBL" id="CAE7675775.1"/>
    </source>
</evidence>
<accession>A0A812WI64</accession>